<dbReference type="InterPro" id="IPR037066">
    <property type="entry name" value="Plug_dom_sf"/>
</dbReference>
<dbReference type="InterPro" id="IPR008969">
    <property type="entry name" value="CarboxyPept-like_regulatory"/>
</dbReference>
<keyword evidence="7" id="KW-0798">TonB box</keyword>
<evidence type="ECO:0000256" key="3">
    <source>
        <dbReference type="ARBA" id="ARBA00023004"/>
    </source>
</evidence>
<dbReference type="Pfam" id="PF13715">
    <property type="entry name" value="CarbopepD_reg_2"/>
    <property type="match status" value="1"/>
</dbReference>
<keyword evidence="2" id="KW-0410">Iron transport</keyword>
<dbReference type="Pfam" id="PF00593">
    <property type="entry name" value="TonB_dep_Rec_b-barrel"/>
    <property type="match status" value="1"/>
</dbReference>
<comment type="subcellular location">
    <subcellularLocation>
        <location evidence="6">Cell outer membrane</location>
        <topology evidence="6">Multi-pass membrane protein</topology>
    </subcellularLocation>
</comment>
<keyword evidence="4 6" id="KW-0472">Membrane</keyword>
<dbReference type="GO" id="GO:0006826">
    <property type="term" value="P:iron ion transport"/>
    <property type="evidence" value="ECO:0007669"/>
    <property type="project" value="UniProtKB-KW"/>
</dbReference>
<evidence type="ECO:0000256" key="7">
    <source>
        <dbReference type="RuleBase" id="RU003357"/>
    </source>
</evidence>
<dbReference type="EMBL" id="VBSN01000032">
    <property type="protein sequence ID" value="KAA6439752.1"/>
    <property type="molecule type" value="Genomic_DNA"/>
</dbReference>
<comment type="caution">
    <text evidence="12">The sequence shown here is derived from an EMBL/GenBank/DDBJ whole genome shotgun (WGS) entry which is preliminary data.</text>
</comment>
<name>A0A5M8R0H7_9BACT</name>
<dbReference type="SUPFAM" id="SSF49464">
    <property type="entry name" value="Carboxypeptidase regulatory domain-like"/>
    <property type="match status" value="1"/>
</dbReference>
<evidence type="ECO:0000259" key="11">
    <source>
        <dbReference type="Pfam" id="PF07715"/>
    </source>
</evidence>
<dbReference type="OrthoDB" id="9768177at2"/>
<keyword evidence="6" id="KW-1134">Transmembrane beta strand</keyword>
<dbReference type="RefSeq" id="WP_138279455.1">
    <property type="nucleotide sequence ID" value="NZ_VBSN01000032.1"/>
</dbReference>
<dbReference type="PROSITE" id="PS52016">
    <property type="entry name" value="TONB_DEPENDENT_REC_3"/>
    <property type="match status" value="1"/>
</dbReference>
<evidence type="ECO:0000256" key="6">
    <source>
        <dbReference type="PROSITE-ProRule" id="PRU01360"/>
    </source>
</evidence>
<dbReference type="SUPFAM" id="SSF56935">
    <property type="entry name" value="Porins"/>
    <property type="match status" value="1"/>
</dbReference>
<evidence type="ECO:0000313" key="13">
    <source>
        <dbReference type="Proteomes" id="UP000323994"/>
    </source>
</evidence>
<dbReference type="InterPro" id="IPR023996">
    <property type="entry name" value="TonB-dep_OMP_SusC/RagA"/>
</dbReference>
<protein>
    <submittedName>
        <fullName evidence="12">TonB-dependent receptor</fullName>
    </submittedName>
</protein>
<feature type="region of interest" description="Disordered" evidence="8">
    <location>
        <begin position="131"/>
        <end position="155"/>
    </location>
</feature>
<sequence>MNKKRRLESYGLWGRLFTRTTISWRTFMMMKVFGILLLACLKLHAHSYSQSITLNTKGASIIDVFRSIEQQSGYVVLYNYKELLKGAAVTVTAKDMPLEQFLSRIFSNQPFTYKIEDKTILVSPKTELLRRQTADPPVETQPVAPKERSISGTVTDADGGALPGVTVLVKGTPVGAATDVNGKYTLAVPDGATVLAFTMVGYSPQEKEIGAASIIDVTMAAATSELSEVVVIGYGSRSAKDVTTAISRISAETIDKSVSMTPEMAMQGTMSGVQVSGNSGDPMMRPTIRIRGTNTWGVSDPLFVIDGIPVTEMGAGIESENARIADVRGPINIMSMINPNDIESISVLKDASAAAIYGVRAANGVVLITTKTGRKGAMSVDFSTRLGVQNLTQDLDLLTTPEYTSFVQGVFATDPDRLPMEDNIGRFDPGSNRYLGNSPTYNWQDAVRNKNAAVQDYSVRVSGGNENTDYNVSVGYANTQGTILVNQLKRYSGSFKLNSKIKDWLKTGVNYRLVNASGRDGVYSYFDVIRSAPWQPIYAAPGIPSYNGYANVVGGIQDNGSYSNQKLYGQGTRINEVGRMNSNDVSYDSWRNIGNLYVELTPVKHLTVKGTLSLDRYVTTRYQFSDYDANVFDYTAGDPRARGGGKSVGSYQERDVINNNLMKELMVNYANSFGDHNLDLLFNFSDQKYDAMYKLASTEYMTTKKDYLRVLGGERAYTSVGSEQMRWALQGYLFRASYNYASKYYLDATVRRDGSARFAPENRWGTFPSVSAAWRLKSESFLESVSWLSDLKLRAGWGQLGNQEVRDMAYLSAISRNPHYAMGNSSQPDRPSSGVFYEGATIFGIPNRDLTWERTETFNIGFDAQLFKGLEFSAEYYYKKTHGILQAIDLPSSVGVIETPVANVAKVQNLGFEFNLNWQQQLGDFRYGVGANLTTTANRVLETYKGIPTSAGTVEQGYSMFYHRAYKIGGVFQSDEEAQQWLSRYEDVNYQRSRVGAGDFYFQDLRGAPKNENEFYSEGADGRIDSYDMVYVGKSIPGFFYGINGNASYKGFDFNVQFTGVGDVVKYNGIKAGTFMATEGDNVTREVYNAWTPENRSTTHPRLVFGDPVQNLRSSNFFFESAAYLRLQNLQLGYTIPSLASGAGKKHFQTARIYAGASNLFTLTPYTGLDPENNNYPVPRTFFVGLTAKF</sequence>
<evidence type="ECO:0000256" key="5">
    <source>
        <dbReference type="ARBA" id="ARBA00023237"/>
    </source>
</evidence>
<dbReference type="Proteomes" id="UP000323994">
    <property type="component" value="Unassembled WGS sequence"/>
</dbReference>
<dbReference type="NCBIfam" id="TIGR04056">
    <property type="entry name" value="OMP_RagA_SusC"/>
    <property type="match status" value="1"/>
</dbReference>
<keyword evidence="13" id="KW-1185">Reference proteome</keyword>
<dbReference type="InterPro" id="IPR011662">
    <property type="entry name" value="Secretin/TonB_short_N"/>
</dbReference>
<evidence type="ECO:0000313" key="12">
    <source>
        <dbReference type="EMBL" id="KAA6439752.1"/>
    </source>
</evidence>
<evidence type="ECO:0000256" key="4">
    <source>
        <dbReference type="ARBA" id="ARBA00023136"/>
    </source>
</evidence>
<evidence type="ECO:0000256" key="2">
    <source>
        <dbReference type="ARBA" id="ARBA00022496"/>
    </source>
</evidence>
<dbReference type="Pfam" id="PF07660">
    <property type="entry name" value="STN"/>
    <property type="match status" value="1"/>
</dbReference>
<dbReference type="InterPro" id="IPR000531">
    <property type="entry name" value="Beta-barrel_TonB"/>
</dbReference>
<dbReference type="GO" id="GO:0009279">
    <property type="term" value="C:cell outer membrane"/>
    <property type="evidence" value="ECO:0007669"/>
    <property type="project" value="UniProtKB-SubCell"/>
</dbReference>
<dbReference type="AlphaFoldDB" id="A0A5M8R0H7"/>
<dbReference type="Gene3D" id="2.60.40.1120">
    <property type="entry name" value="Carboxypeptidase-like, regulatory domain"/>
    <property type="match status" value="1"/>
</dbReference>
<keyword evidence="5 6" id="KW-0998">Cell outer membrane</keyword>
<evidence type="ECO:0000259" key="10">
    <source>
        <dbReference type="Pfam" id="PF07660"/>
    </source>
</evidence>
<keyword evidence="12" id="KW-0675">Receptor</keyword>
<organism evidence="12 13">
    <name type="scientific">Dyadobacter flavalbus</name>
    <dbReference type="NCBI Taxonomy" id="2579942"/>
    <lineage>
        <taxon>Bacteria</taxon>
        <taxon>Pseudomonadati</taxon>
        <taxon>Bacteroidota</taxon>
        <taxon>Cytophagia</taxon>
        <taxon>Cytophagales</taxon>
        <taxon>Spirosomataceae</taxon>
        <taxon>Dyadobacter</taxon>
    </lineage>
</organism>
<accession>A0A5M8R0H7</accession>
<reference evidence="12 13" key="1">
    <citation type="submission" date="2019-05" db="EMBL/GenBank/DDBJ databases">
        <authorList>
            <person name="Qu J.-H."/>
        </authorList>
    </citation>
    <scope>NUCLEOTIDE SEQUENCE [LARGE SCALE GENOMIC DNA]</scope>
    <source>
        <strain evidence="12 13">NS28</strain>
    </source>
</reference>
<evidence type="ECO:0000256" key="8">
    <source>
        <dbReference type="SAM" id="MobiDB-lite"/>
    </source>
</evidence>
<proteinExistence type="inferred from homology"/>
<keyword evidence="6" id="KW-0812">Transmembrane</keyword>
<evidence type="ECO:0000259" key="9">
    <source>
        <dbReference type="Pfam" id="PF00593"/>
    </source>
</evidence>
<feature type="domain" description="TonB-dependent receptor plug" evidence="11">
    <location>
        <begin position="239"/>
        <end position="365"/>
    </location>
</feature>
<dbReference type="InterPro" id="IPR039426">
    <property type="entry name" value="TonB-dep_rcpt-like"/>
</dbReference>
<feature type="domain" description="TonB-dependent receptor-like beta-barrel" evidence="9">
    <location>
        <begin position="551"/>
        <end position="1020"/>
    </location>
</feature>
<keyword evidence="1 6" id="KW-0813">Transport</keyword>
<gene>
    <name evidence="12" type="ORF">FEM33_10750</name>
</gene>
<dbReference type="Gene3D" id="2.170.130.10">
    <property type="entry name" value="TonB-dependent receptor, plug domain"/>
    <property type="match status" value="1"/>
</dbReference>
<dbReference type="NCBIfam" id="TIGR04057">
    <property type="entry name" value="SusC_RagA_signa"/>
    <property type="match status" value="1"/>
</dbReference>
<evidence type="ECO:0000256" key="1">
    <source>
        <dbReference type="ARBA" id="ARBA00022448"/>
    </source>
</evidence>
<dbReference type="InterPro" id="IPR023997">
    <property type="entry name" value="TonB-dep_OMP_SusC/RagA_CS"/>
</dbReference>
<dbReference type="Pfam" id="PF07715">
    <property type="entry name" value="Plug"/>
    <property type="match status" value="1"/>
</dbReference>
<keyword evidence="3" id="KW-0408">Iron</keyword>
<feature type="domain" description="Secretin/TonB short N-terminal" evidence="10">
    <location>
        <begin position="75"/>
        <end position="125"/>
    </location>
</feature>
<dbReference type="InterPro" id="IPR012910">
    <property type="entry name" value="Plug_dom"/>
</dbReference>
<keyword evidence="2" id="KW-0406">Ion transport</keyword>
<comment type="similarity">
    <text evidence="6 7">Belongs to the TonB-dependent receptor family.</text>
</comment>